<dbReference type="AlphaFoldDB" id="A0A171A4D4"/>
<evidence type="ECO:0000256" key="1">
    <source>
        <dbReference type="PROSITE-ProRule" id="PRU00023"/>
    </source>
</evidence>
<organism evidence="2">
    <name type="scientific">Triatoma infestans</name>
    <name type="common">Assassin bug</name>
    <dbReference type="NCBI Taxonomy" id="30076"/>
    <lineage>
        <taxon>Eukaryota</taxon>
        <taxon>Metazoa</taxon>
        <taxon>Ecdysozoa</taxon>
        <taxon>Arthropoda</taxon>
        <taxon>Hexapoda</taxon>
        <taxon>Insecta</taxon>
        <taxon>Pterygota</taxon>
        <taxon>Neoptera</taxon>
        <taxon>Paraneoptera</taxon>
        <taxon>Hemiptera</taxon>
        <taxon>Heteroptera</taxon>
        <taxon>Panheteroptera</taxon>
        <taxon>Cimicomorpha</taxon>
        <taxon>Reduviidae</taxon>
        <taxon>Triatominae</taxon>
        <taxon>Triatoma</taxon>
    </lineage>
</organism>
<dbReference type="PROSITE" id="PS50088">
    <property type="entry name" value="ANK_REPEAT"/>
    <property type="match status" value="1"/>
</dbReference>
<accession>A0A171A4D4</accession>
<dbReference type="EMBL" id="GEMB01001513">
    <property type="protein sequence ID" value="JAS01644.1"/>
    <property type="molecule type" value="Transcribed_RNA"/>
</dbReference>
<proteinExistence type="predicted"/>
<feature type="repeat" description="ANK" evidence="1">
    <location>
        <begin position="55"/>
        <end position="75"/>
    </location>
</feature>
<dbReference type="InterPro" id="IPR036770">
    <property type="entry name" value="Ankyrin_rpt-contain_sf"/>
</dbReference>
<name>A0A171A4D4_TRIIF</name>
<feature type="non-terminal residue" evidence="2">
    <location>
        <position position="75"/>
    </location>
</feature>
<dbReference type="PROSITE" id="PS50297">
    <property type="entry name" value="ANK_REP_REGION"/>
    <property type="match status" value="1"/>
</dbReference>
<dbReference type="Pfam" id="PF00023">
    <property type="entry name" value="Ank"/>
    <property type="match status" value="1"/>
</dbReference>
<protein>
    <submittedName>
        <fullName evidence="2">Ga-binding protein subunit beta-2</fullName>
    </submittedName>
</protein>
<reference evidence="2" key="2">
    <citation type="journal article" date="2017" name="J. Med. Entomol.">
        <title>Transcriptome Analysis of the Triatoma infestans (Hemiptera: Reduviidae) Integument.</title>
        <authorList>
            <person name="Calderon-Fernandez G.M."/>
            <person name="Moriconi D.E."/>
            <person name="Dulbecco A.B."/>
            <person name="Juarez M.P."/>
        </authorList>
    </citation>
    <scope>NUCLEOTIDE SEQUENCE</scope>
    <source>
        <strain evidence="2">Int1</strain>
        <tissue evidence="2">Integument</tissue>
    </source>
</reference>
<dbReference type="InterPro" id="IPR002110">
    <property type="entry name" value="Ankyrin_rpt"/>
</dbReference>
<reference evidence="2" key="1">
    <citation type="submission" date="2016-04" db="EMBL/GenBank/DDBJ databases">
        <authorList>
            <person name="Calderon-Fernandez G.M.Sr."/>
        </authorList>
    </citation>
    <scope>NUCLEOTIDE SEQUENCE</scope>
    <source>
        <strain evidence="2">Int1</strain>
        <tissue evidence="2">Integument</tissue>
    </source>
</reference>
<dbReference type="SUPFAM" id="SSF48403">
    <property type="entry name" value="Ankyrin repeat"/>
    <property type="match status" value="1"/>
</dbReference>
<keyword evidence="1" id="KW-0040">ANK repeat</keyword>
<dbReference type="Gene3D" id="1.25.40.20">
    <property type="entry name" value="Ankyrin repeat-containing domain"/>
    <property type="match status" value="1"/>
</dbReference>
<sequence>MKKQKQWDLKVADSNQKGPSILEMGKQLLIKAKIGNASEVLELISKGAPFATDWVGTSPLHWAAFNNHVEVSETL</sequence>
<evidence type="ECO:0000313" key="2">
    <source>
        <dbReference type="EMBL" id="JAS01644.1"/>
    </source>
</evidence>